<dbReference type="EMBL" id="CAJNDS010000686">
    <property type="protein sequence ID" value="CAE7228125.1"/>
    <property type="molecule type" value="Genomic_DNA"/>
</dbReference>
<name>A0A812KHQ0_9DINO</name>
<evidence type="ECO:0000256" key="1">
    <source>
        <dbReference type="SAM" id="MobiDB-lite"/>
    </source>
</evidence>
<keyword evidence="3" id="KW-1185">Reference proteome</keyword>
<evidence type="ECO:0000313" key="2">
    <source>
        <dbReference type="EMBL" id="CAE7228125.1"/>
    </source>
</evidence>
<comment type="caution">
    <text evidence="2">The sequence shown here is derived from an EMBL/GenBank/DDBJ whole genome shotgun (WGS) entry which is preliminary data.</text>
</comment>
<dbReference type="InterPro" id="IPR036770">
    <property type="entry name" value="Ankyrin_rpt-contain_sf"/>
</dbReference>
<dbReference type="Proteomes" id="UP000604046">
    <property type="component" value="Unassembled WGS sequence"/>
</dbReference>
<evidence type="ECO:0000313" key="3">
    <source>
        <dbReference type="Proteomes" id="UP000604046"/>
    </source>
</evidence>
<organism evidence="2 3">
    <name type="scientific">Symbiodinium natans</name>
    <dbReference type="NCBI Taxonomy" id="878477"/>
    <lineage>
        <taxon>Eukaryota</taxon>
        <taxon>Sar</taxon>
        <taxon>Alveolata</taxon>
        <taxon>Dinophyceae</taxon>
        <taxon>Suessiales</taxon>
        <taxon>Symbiodiniaceae</taxon>
        <taxon>Symbiodinium</taxon>
    </lineage>
</organism>
<dbReference type="OrthoDB" id="446477at2759"/>
<proteinExistence type="predicted"/>
<dbReference type="Gene3D" id="1.25.40.20">
    <property type="entry name" value="Ankyrin repeat-containing domain"/>
    <property type="match status" value="1"/>
</dbReference>
<dbReference type="AlphaFoldDB" id="A0A812KHQ0"/>
<sequence length="239" mass="26235">MNHAGADDDSGAGVAPGDEELEQPSTHEELQRLCELMAQQQAHLTQLLESRQTTGQDDRETGLLDMILRNDEAGALAMVRSLRPDVLASVQDLAGMTALHWAVRVGSLSLVFAILEKTPQLADRPTTVGRSPPHWTALMVMADQSYRPHHRQMAAALVSHMSQTALSVRAGTLSTVSHLAAARGHIHLLKKVLWRLNDMGGHQAVSEHLAIVNSVASWLTSTREFQDFRLSFEILFAQN</sequence>
<accession>A0A812KHQ0</accession>
<feature type="region of interest" description="Disordered" evidence="1">
    <location>
        <begin position="1"/>
        <end position="28"/>
    </location>
</feature>
<reference evidence="2" key="1">
    <citation type="submission" date="2021-02" db="EMBL/GenBank/DDBJ databases">
        <authorList>
            <person name="Dougan E. K."/>
            <person name="Rhodes N."/>
            <person name="Thang M."/>
            <person name="Chan C."/>
        </authorList>
    </citation>
    <scope>NUCLEOTIDE SEQUENCE</scope>
</reference>
<dbReference type="SUPFAM" id="SSF48403">
    <property type="entry name" value="Ankyrin repeat"/>
    <property type="match status" value="1"/>
</dbReference>
<protein>
    <submittedName>
        <fullName evidence="2">Uncharacterized protein</fullName>
    </submittedName>
</protein>
<gene>
    <name evidence="2" type="ORF">SNAT2548_LOCUS9054</name>
</gene>